<feature type="domain" description="ALMS motif" evidence="5">
    <location>
        <begin position="1397"/>
        <end position="1520"/>
    </location>
</feature>
<dbReference type="Proteomes" id="UP000076502">
    <property type="component" value="Unassembled WGS sequence"/>
</dbReference>
<evidence type="ECO:0000256" key="2">
    <source>
        <dbReference type="ARBA" id="ARBA00022490"/>
    </source>
</evidence>
<feature type="region of interest" description="Disordered" evidence="4">
    <location>
        <begin position="326"/>
        <end position="346"/>
    </location>
</feature>
<feature type="compositionally biased region" description="Polar residues" evidence="4">
    <location>
        <begin position="525"/>
        <end position="540"/>
    </location>
</feature>
<evidence type="ECO:0000313" key="6">
    <source>
        <dbReference type="EMBL" id="KZC08590.1"/>
    </source>
</evidence>
<keyword evidence="7" id="KW-1185">Reference proteome</keyword>
<accession>A0A154PBM3</accession>
<dbReference type="OMA" id="WSSHCNL"/>
<gene>
    <name evidence="6" type="ORF">WN55_11245</name>
</gene>
<sequence length="1534" mass="172186">MEHDSASSCESCLRDFDVTEDLSRSREVRTIENSICTASSASRQSLEVMASQPKLKLGMVNRSLSSQVMEYYHKYSQNTNLDQYFSLPTTSTSPEAVKYYYSIYELNPKLGTNREDCIGEEYSLRRYVPRERRRWVRPPLIGQSSNTDSSTGYVQPLSNPESPSPDFKCHTPEIIIEEKNENQEILTETVERKVPSPTSSIASHKPLEWDSGADVGYFNSLPQNKQGDKKLSTIERMALARGCSAALRLDPEGTTESGISGKLGAPQRNSKPSVTPDANSTSLLGNISGSESEIEITPIVKNHLPGIIAGNSIKSNERSLPRDFKQQDTLVQHSRKEQSNDTSKLSFSFKIPTAKKTEPRTTINKQNINKENICLPTSPLKKSTSMNTLAIPFSKLTLKRSQSELNLYAKDKNRAAIPLIFNSSSSIATIVNKPSTCDKVIQTSLNACSQESVGVQVSVIEEEKPPLPKRGTSLQKSMTVVMKNSKGTYRVRNSRNKQQADGSHEAGEHGKITKSRRSCSEPSEYGSSTQTPQPDETENITGRANSFEYFPGHIYENVPNGSGSRVSSTDTGRSQSTLPNTSSSINEKLWGDSDSLVRDLERSVNILKSLVDANKCDKDVKKRLIHHVVKRLITAKYTDDRIEHNLEDNVPWNPDDARNKVYRTEILQALTKKHTTSDSSGDWNTRKETACDRKPIVNGRGITKNVASGSSSDKIDKHTDRTETDGRKARMGLRSDDCRRSTNTPTEPDKSESSECFFPHRGRKGKKAQDLFCAKERCKISRGESSISNSTPADHNRMLLDAVLNNRRPKNVRSSNTEEQVDWRLLTTMSERQFEMKKCGNSDSGDSKLVSYAEMEKRNQLIWITNEISHLSNLKKLLEEPRRVERSRMSPRKSRSTNVKSMPIPSIDRVHGCVREDDYLRRTESDGQANSLDEPWSSHCNLAACQPPNRINSVIQRIRKRNSCAQTATNVTSAHSKTGGEIVSASNIHHSTMKLVNTGVQTEPQEASTIPTLIQSEIVHYIKCPAHNAMHFQNSFKGNVETTTSQCLKHCSIQNVLPTCVYCLQERKDQSNTVHGNADHYREVSPVGTRTPLNCANDDSTNSLEIVHPCTNKEVNQFKQKETKNQINASKSRYTCDCKRESKRPMSKGCQTSPTAQMLPTNNVSKCEECQKKVSSMQEKETVDEKGCNCTTVCECDNEQSKMGRAALFRSNTKSHQDSNGYASSFEQNGRVKLCGCSTDCSCENKGGTHHYGHWPEAEDRPIRMWPYCTNNGQSPVEAAQCKVQNSSKCNCEKDCLCSNRTAKNAEEKLYVRGYQRGAGDSDRSCKYCGRCNAGTTASQNVKKSGYHQEYPKAVAYELSFAKEKVPLPNRIVNGNKTDGCACNTINRISLNKNTPQTDTLQDYLTRNKADFVSNAETRRQYMSEISHLRQLRKEKRVQLLAMASTSSVLKSPKSFAKPTVCTLKKVSDEEIRQRLRKRYLRWNEVRQKKRQQEKQEETRRNKLMAKIFGKKLQQKVLRGQVDLSQSVSVISNM</sequence>
<feature type="region of interest" description="Disordered" evidence="4">
    <location>
        <begin position="882"/>
        <end position="904"/>
    </location>
</feature>
<organism evidence="6 7">
    <name type="scientific">Dufourea novaeangliae</name>
    <name type="common">Sweat bee</name>
    <dbReference type="NCBI Taxonomy" id="178035"/>
    <lineage>
        <taxon>Eukaryota</taxon>
        <taxon>Metazoa</taxon>
        <taxon>Ecdysozoa</taxon>
        <taxon>Arthropoda</taxon>
        <taxon>Hexapoda</taxon>
        <taxon>Insecta</taxon>
        <taxon>Pterygota</taxon>
        <taxon>Neoptera</taxon>
        <taxon>Endopterygota</taxon>
        <taxon>Hymenoptera</taxon>
        <taxon>Apocrita</taxon>
        <taxon>Aculeata</taxon>
        <taxon>Apoidea</taxon>
        <taxon>Anthophila</taxon>
        <taxon>Halictidae</taxon>
        <taxon>Rophitinae</taxon>
        <taxon>Dufourea</taxon>
    </lineage>
</organism>
<dbReference type="OrthoDB" id="2448405at2759"/>
<reference evidence="6 7" key="1">
    <citation type="submission" date="2015-07" db="EMBL/GenBank/DDBJ databases">
        <title>The genome of Dufourea novaeangliae.</title>
        <authorList>
            <person name="Pan H."/>
            <person name="Kapheim K."/>
        </authorList>
    </citation>
    <scope>NUCLEOTIDE SEQUENCE [LARGE SCALE GENOMIC DNA]</scope>
    <source>
        <strain evidence="6">0120121106</strain>
        <tissue evidence="6">Whole body</tissue>
    </source>
</reference>
<feature type="region of interest" description="Disordered" evidence="4">
    <location>
        <begin position="249"/>
        <end position="284"/>
    </location>
</feature>
<feature type="compositionally biased region" description="Polar residues" evidence="4">
    <location>
        <begin position="267"/>
        <end position="284"/>
    </location>
</feature>
<evidence type="ECO:0000256" key="1">
    <source>
        <dbReference type="ARBA" id="ARBA00004300"/>
    </source>
</evidence>
<comment type="subcellular location">
    <subcellularLocation>
        <location evidence="1">Cytoplasm</location>
        <location evidence="1">Cytoskeleton</location>
        <location evidence="1">Microtubule organizing center</location>
        <location evidence="1">Centrosome</location>
    </subcellularLocation>
</comment>
<protein>
    <recommendedName>
        <fullName evidence="5">ALMS motif domain-containing protein</fullName>
    </recommendedName>
</protein>
<feature type="region of interest" description="Disordered" evidence="4">
    <location>
        <begin position="482"/>
        <end position="540"/>
    </location>
</feature>
<feature type="compositionally biased region" description="Basic and acidic residues" evidence="4">
    <location>
        <begin position="502"/>
        <end position="511"/>
    </location>
</feature>
<feature type="compositionally biased region" description="Polar residues" evidence="4">
    <location>
        <begin position="559"/>
        <end position="586"/>
    </location>
</feature>
<dbReference type="EMBL" id="KQ434851">
    <property type="protein sequence ID" value="KZC08590.1"/>
    <property type="molecule type" value="Genomic_DNA"/>
</dbReference>
<dbReference type="Pfam" id="PF15309">
    <property type="entry name" value="ALMS_motif"/>
    <property type="match status" value="1"/>
</dbReference>
<evidence type="ECO:0000256" key="3">
    <source>
        <dbReference type="ARBA" id="ARBA00023212"/>
    </source>
</evidence>
<evidence type="ECO:0000259" key="5">
    <source>
        <dbReference type="Pfam" id="PF15309"/>
    </source>
</evidence>
<evidence type="ECO:0000256" key="4">
    <source>
        <dbReference type="SAM" id="MobiDB-lite"/>
    </source>
</evidence>
<feature type="compositionally biased region" description="Basic and acidic residues" evidence="4">
    <location>
        <begin position="713"/>
        <end position="740"/>
    </location>
</feature>
<feature type="region of interest" description="Disordered" evidence="4">
    <location>
        <begin position="139"/>
        <end position="166"/>
    </location>
</feature>
<name>A0A154PBM3_DUFNO</name>
<feature type="compositionally biased region" description="Polar residues" evidence="4">
    <location>
        <begin position="142"/>
        <end position="161"/>
    </location>
</feature>
<dbReference type="InterPro" id="IPR029299">
    <property type="entry name" value="ALMS_motif"/>
</dbReference>
<keyword evidence="3" id="KW-0206">Cytoskeleton</keyword>
<proteinExistence type="predicted"/>
<feature type="region of interest" description="Disordered" evidence="4">
    <location>
        <begin position="700"/>
        <end position="758"/>
    </location>
</feature>
<dbReference type="GO" id="GO:0005813">
    <property type="term" value="C:centrosome"/>
    <property type="evidence" value="ECO:0007669"/>
    <property type="project" value="UniProtKB-SubCell"/>
</dbReference>
<evidence type="ECO:0000313" key="7">
    <source>
        <dbReference type="Proteomes" id="UP000076502"/>
    </source>
</evidence>
<keyword evidence="2" id="KW-0963">Cytoplasm</keyword>
<feature type="region of interest" description="Disordered" evidence="4">
    <location>
        <begin position="552"/>
        <end position="587"/>
    </location>
</feature>